<evidence type="ECO:0000259" key="2">
    <source>
        <dbReference type="Pfam" id="PF05486"/>
    </source>
</evidence>
<evidence type="ECO:0000313" key="4">
    <source>
        <dbReference type="Proteomes" id="UP001164286"/>
    </source>
</evidence>
<dbReference type="GeneID" id="77732741"/>
<dbReference type="InterPro" id="IPR009018">
    <property type="entry name" value="Signal_recog_particle_SRP9/14"/>
</dbReference>
<organism evidence="3 4">
    <name type="scientific">Dioszegia hungarica</name>
    <dbReference type="NCBI Taxonomy" id="4972"/>
    <lineage>
        <taxon>Eukaryota</taxon>
        <taxon>Fungi</taxon>
        <taxon>Dikarya</taxon>
        <taxon>Basidiomycota</taxon>
        <taxon>Agaricomycotina</taxon>
        <taxon>Tremellomycetes</taxon>
        <taxon>Tremellales</taxon>
        <taxon>Bulleribasidiaceae</taxon>
        <taxon>Dioszegia</taxon>
    </lineage>
</organism>
<keyword evidence="4" id="KW-1185">Reference proteome</keyword>
<dbReference type="RefSeq" id="XP_052946726.1">
    <property type="nucleotide sequence ID" value="XM_053093536.1"/>
</dbReference>
<dbReference type="FunFam" id="3.30.720.10:FF:000008">
    <property type="entry name" value="Unplaced genomic scaffold supercont1.11, whole genome shotgun sequence"/>
    <property type="match status" value="1"/>
</dbReference>
<sequence length="157" mass="16183">MVYIKNWTEFETAATGLYAKSPNTVRYCVKFRPKTGMLVLKLTDNVTCIMYKTFSSIILNRFETLNLRLLSQIANLPRPSISAVASTSLLAPPAENAGRAGTPMMDEAEGRERAGTPAVEAAAAGKGAGGAGAGGATGSGTGSGGGAGGKKKKKGKR</sequence>
<feature type="compositionally biased region" description="Gly residues" evidence="1">
    <location>
        <begin position="126"/>
        <end position="148"/>
    </location>
</feature>
<dbReference type="PANTHER" id="PTHR12834:SF12">
    <property type="entry name" value="SIGNAL RECOGNITION PARTICLE 9 KDA PROTEIN"/>
    <property type="match status" value="1"/>
</dbReference>
<dbReference type="PANTHER" id="PTHR12834">
    <property type="entry name" value="SIGNAL RECOGNITION PARTICLE 9 KDA PROTEIN"/>
    <property type="match status" value="1"/>
</dbReference>
<dbReference type="AlphaFoldDB" id="A0AA38HCD0"/>
<dbReference type="Proteomes" id="UP001164286">
    <property type="component" value="Unassembled WGS sequence"/>
</dbReference>
<proteinExistence type="predicted"/>
<dbReference type="GO" id="GO:0006614">
    <property type="term" value="P:SRP-dependent cotranslational protein targeting to membrane"/>
    <property type="evidence" value="ECO:0007669"/>
    <property type="project" value="InterPro"/>
</dbReference>
<dbReference type="InterPro" id="IPR039914">
    <property type="entry name" value="SRP9-like"/>
</dbReference>
<comment type="caution">
    <text evidence="3">The sequence shown here is derived from an EMBL/GenBank/DDBJ whole genome shotgun (WGS) entry which is preliminary data.</text>
</comment>
<protein>
    <submittedName>
        <fullName evidence="3">Signal recognition particle, SRP9/SRP14 subunit</fullName>
    </submittedName>
</protein>
<dbReference type="SUPFAM" id="SSF54762">
    <property type="entry name" value="Signal recognition particle alu RNA binding heterodimer, SRP9/14"/>
    <property type="match status" value="1"/>
</dbReference>
<accession>A0AA38HCD0</accession>
<dbReference type="GO" id="GO:0005786">
    <property type="term" value="C:signal recognition particle, endoplasmic reticulum targeting"/>
    <property type="evidence" value="ECO:0007669"/>
    <property type="project" value="TreeGrafter"/>
</dbReference>
<feature type="domain" description="SRP9" evidence="2">
    <location>
        <begin position="4"/>
        <end position="71"/>
    </location>
</feature>
<evidence type="ECO:0000313" key="3">
    <source>
        <dbReference type="EMBL" id="KAI9636949.1"/>
    </source>
</evidence>
<dbReference type="EMBL" id="JAKWFO010000005">
    <property type="protein sequence ID" value="KAI9636949.1"/>
    <property type="molecule type" value="Genomic_DNA"/>
</dbReference>
<dbReference type="Gene3D" id="3.30.720.10">
    <property type="entry name" value="Signal recognition particle alu RNA binding heterodimer, srp9/1"/>
    <property type="match status" value="1"/>
</dbReference>
<evidence type="ECO:0000256" key="1">
    <source>
        <dbReference type="SAM" id="MobiDB-lite"/>
    </source>
</evidence>
<dbReference type="InterPro" id="IPR039432">
    <property type="entry name" value="SRP9_dom"/>
</dbReference>
<gene>
    <name evidence="3" type="ORF">MKK02DRAFT_45656</name>
</gene>
<feature type="region of interest" description="Disordered" evidence="1">
    <location>
        <begin position="92"/>
        <end position="157"/>
    </location>
</feature>
<reference evidence="3" key="1">
    <citation type="journal article" date="2022" name="G3 (Bethesda)">
        <title>High quality genome of the basidiomycete yeast Dioszegia hungarica PDD-24b-2 isolated from cloud water.</title>
        <authorList>
            <person name="Jarrige D."/>
            <person name="Haridas S."/>
            <person name="Bleykasten-Grosshans C."/>
            <person name="Joly M."/>
            <person name="Nadalig T."/>
            <person name="Sancelme M."/>
            <person name="Vuilleumier S."/>
            <person name="Grigoriev I.V."/>
            <person name="Amato P."/>
            <person name="Bringel F."/>
        </authorList>
    </citation>
    <scope>NUCLEOTIDE SEQUENCE</scope>
    <source>
        <strain evidence="3">PDD-24b-2</strain>
    </source>
</reference>
<dbReference type="GO" id="GO:0008312">
    <property type="term" value="F:7S RNA binding"/>
    <property type="evidence" value="ECO:0007669"/>
    <property type="project" value="InterPro"/>
</dbReference>
<dbReference type="Pfam" id="PF05486">
    <property type="entry name" value="SRP9-21"/>
    <property type="match status" value="1"/>
</dbReference>
<name>A0AA38HCD0_9TREE</name>